<dbReference type="Proteomes" id="UP000000440">
    <property type="component" value="Chromosome"/>
</dbReference>
<organism evidence="1 2">
    <name type="scientific">Thermosynechococcus vestitus (strain NIES-2133 / IAM M-273 / BP-1)</name>
    <dbReference type="NCBI Taxonomy" id="197221"/>
    <lineage>
        <taxon>Bacteria</taxon>
        <taxon>Bacillati</taxon>
        <taxon>Cyanobacteriota</taxon>
        <taxon>Cyanophyceae</taxon>
        <taxon>Acaryochloridales</taxon>
        <taxon>Thermosynechococcaceae</taxon>
        <taxon>Thermosynechococcus</taxon>
    </lineage>
</organism>
<accession>Q8DHK4</accession>
<dbReference type="EnsemblBacteria" id="BAC09497">
    <property type="protein sequence ID" value="BAC09497"/>
    <property type="gene ID" value="BAC09497"/>
</dbReference>
<evidence type="ECO:0000313" key="1">
    <source>
        <dbReference type="EMBL" id="BAC09497.1"/>
    </source>
</evidence>
<keyword evidence="2" id="KW-1185">Reference proteome</keyword>
<proteinExistence type="predicted"/>
<dbReference type="STRING" id="197221.gene:10748552"/>
<name>Q8DHK4_THEVB</name>
<sequence>MGWIGQHKPIPVMEGAVLLIDLVEIAVVPRDFCVLRILRQLNSCGNLLIMLSVYFSKSMKKLTALAGGYFPVQKAYNL</sequence>
<dbReference type="EMBL" id="BA000039">
    <property type="protein sequence ID" value="BAC09497.1"/>
    <property type="molecule type" value="Genomic_DNA"/>
</dbReference>
<dbReference type="KEGG" id="tel:tsr1945"/>
<gene>
    <name evidence="1" type="ordered locus">tsr1945</name>
</gene>
<reference evidence="1 2" key="1">
    <citation type="journal article" date="2002" name="DNA Res.">
        <title>Complete genome structure of the thermophilic cyanobacterium Thermosynechococcus elongatus BP-1.</title>
        <authorList>
            <person name="Nakamura Y."/>
            <person name="Kaneko T."/>
            <person name="Sato S."/>
            <person name="Ikeuchi M."/>
            <person name="Katoh H."/>
            <person name="Sasamoto S."/>
            <person name="Watanabe A."/>
            <person name="Iriguchi M."/>
            <person name="Kawashima K."/>
            <person name="Kimura T."/>
            <person name="Kishida Y."/>
            <person name="Kiyokawa C."/>
            <person name="Kohara M."/>
            <person name="Matsumoto M."/>
            <person name="Matsuno A."/>
            <person name="Nakazaki N."/>
            <person name="Shimpo S."/>
            <person name="Sugimoto M."/>
            <person name="Takeuchi C."/>
            <person name="Yamada M."/>
            <person name="Tabata S."/>
        </authorList>
    </citation>
    <scope>NUCLEOTIDE SEQUENCE [LARGE SCALE GENOMIC DNA]</scope>
    <source>
        <strain evidence="2">IAM M-273 / NIES-2133 / BP-1</strain>
    </source>
</reference>
<evidence type="ECO:0000313" key="2">
    <source>
        <dbReference type="Proteomes" id="UP000000440"/>
    </source>
</evidence>
<dbReference type="AlphaFoldDB" id="Q8DHK4"/>
<protein>
    <submittedName>
        <fullName evidence="1">Tsr1945 protein</fullName>
    </submittedName>
</protein>